<feature type="region of interest" description="Disordered" evidence="1">
    <location>
        <begin position="1"/>
        <end position="23"/>
    </location>
</feature>
<dbReference type="PANTHER" id="PTHR39420">
    <property type="match status" value="1"/>
</dbReference>
<dbReference type="EMBL" id="JALXSQ010000026">
    <property type="protein sequence ID" value="MCT2043127.1"/>
    <property type="molecule type" value="Genomic_DNA"/>
</dbReference>
<dbReference type="Pfam" id="PF10103">
    <property type="entry name" value="Zincin_2"/>
    <property type="match status" value="1"/>
</dbReference>
<dbReference type="PANTHER" id="PTHR39420:SF2">
    <property type="entry name" value="HYDROLASE"/>
    <property type="match status" value="1"/>
</dbReference>
<reference evidence="2 3" key="1">
    <citation type="submission" date="2022-04" db="EMBL/GenBank/DDBJ databases">
        <title>Human microbiome associated bacterial genomes.</title>
        <authorList>
            <person name="Sandstrom S."/>
            <person name="Salamzade R."/>
            <person name="Kalan L.R."/>
        </authorList>
    </citation>
    <scope>NUCLEOTIDE SEQUENCE [LARGE SCALE GENOMIC DNA]</scope>
    <source>
        <strain evidence="3">p3-SID1799</strain>
    </source>
</reference>
<dbReference type="InterPro" id="IPR042271">
    <property type="entry name" value="Zinicin_2_N"/>
</dbReference>
<accession>A0ABT2HXU1</accession>
<keyword evidence="2" id="KW-0482">Metalloprotease</keyword>
<dbReference type="NCBIfam" id="TIGR03624">
    <property type="entry name" value="putative hydrolase"/>
    <property type="match status" value="1"/>
</dbReference>
<comment type="caution">
    <text evidence="2">The sequence shown here is derived from an EMBL/GenBank/DDBJ whole genome shotgun (WGS) entry which is preliminary data.</text>
</comment>
<evidence type="ECO:0000313" key="2">
    <source>
        <dbReference type="EMBL" id="MCT2043127.1"/>
    </source>
</evidence>
<dbReference type="InterPro" id="IPR018766">
    <property type="entry name" value="Zinicin_2"/>
</dbReference>
<keyword evidence="3" id="KW-1185">Reference proteome</keyword>
<evidence type="ECO:0000256" key="1">
    <source>
        <dbReference type="SAM" id="MobiDB-lite"/>
    </source>
</evidence>
<dbReference type="Gene3D" id="1.20.150.30">
    <property type="entry name" value="Zincin-like metallopeptidase, N-terminal domain"/>
    <property type="match status" value="1"/>
</dbReference>
<dbReference type="GO" id="GO:0008237">
    <property type="term" value="F:metallopeptidase activity"/>
    <property type="evidence" value="ECO:0007669"/>
    <property type="project" value="UniProtKB-KW"/>
</dbReference>
<name>A0ABT2HXU1_9MICO</name>
<gene>
    <name evidence="2" type="ORF">M3D15_07260</name>
</gene>
<keyword evidence="2" id="KW-0378">Hydrolase</keyword>
<dbReference type="SUPFAM" id="SSF55486">
    <property type="entry name" value="Metalloproteases ('zincins'), catalytic domain"/>
    <property type="match status" value="1"/>
</dbReference>
<organism evidence="2 3">
    <name type="scientific">Pseudoclavibacter albus</name>
    <dbReference type="NCBI Taxonomy" id="272241"/>
    <lineage>
        <taxon>Bacteria</taxon>
        <taxon>Bacillati</taxon>
        <taxon>Actinomycetota</taxon>
        <taxon>Actinomycetes</taxon>
        <taxon>Micrococcales</taxon>
        <taxon>Microbacteriaceae</taxon>
        <taxon>Pseudoclavibacter</taxon>
    </lineage>
</organism>
<dbReference type="Proteomes" id="UP001525379">
    <property type="component" value="Unassembled WGS sequence"/>
</dbReference>
<evidence type="ECO:0000313" key="3">
    <source>
        <dbReference type="Proteomes" id="UP001525379"/>
    </source>
</evidence>
<keyword evidence="2" id="KW-0645">Protease</keyword>
<dbReference type="RefSeq" id="WP_260104388.1">
    <property type="nucleotide sequence ID" value="NZ_JALXSQ010000026.1"/>
</dbReference>
<protein>
    <submittedName>
        <fullName evidence="2">Zinc-dependent metalloprotease</fullName>
    </submittedName>
</protein>
<sequence length="460" mass="50344">MSDNNGRGPEDDDAQKDPAEELREALRNMLHGGQGFDASKLAGVAGLPGDPALVQQLVAQMQRALMQDGKGFSTDTAAEHAKQIVSQGHREVSDEEKTRYEHTFRLAELWLAEATTIGELVETPRTMTRREWVGESAPTWASLAEPVADSIADALMRALTEQLPDEMLGMVGQSNTMLRNIGGAMFSMQLGQVIGDLAKEVISGGDIGMPVLTRRRATLIPQNVDAFGEGLDIPASEVELYLAVREVAHARLFQHAKWLPLHLTSQVIEFAHGIQIDVRAIDDLASQIDPSSPEQIREALSNGSFIPPRTPQQEAALARIETMLALVEGWVDVVTQEAVERLPKGEALGEMMRRRRASGGPAERAFSSLVGLELRPRRLREASAMWRLVGEAHGVEERDKLWQHFDGLPTSDDIDNPMELVRRIGVSDFNVGDEMDAALESLLNDPSSFGEAPEGGSIKE</sequence>
<proteinExistence type="predicted"/>